<reference evidence="2 3" key="1">
    <citation type="submission" date="2023-03" db="EMBL/GenBank/DDBJ databases">
        <title>High recombination rates correlate with genetic variation in Cardiocondyla obscurior ants.</title>
        <authorList>
            <person name="Errbii M."/>
        </authorList>
    </citation>
    <scope>NUCLEOTIDE SEQUENCE [LARGE SCALE GENOMIC DNA]</scope>
    <source>
        <strain evidence="2">Alpha-2009</strain>
        <tissue evidence="2">Whole body</tissue>
    </source>
</reference>
<name>A0AAW2E925_9HYME</name>
<evidence type="ECO:0000313" key="3">
    <source>
        <dbReference type="Proteomes" id="UP001430953"/>
    </source>
</evidence>
<dbReference type="AlphaFoldDB" id="A0AAW2E925"/>
<gene>
    <name evidence="2" type="ORF">PUN28_020870</name>
</gene>
<keyword evidence="1" id="KW-0472">Membrane</keyword>
<keyword evidence="1" id="KW-1133">Transmembrane helix</keyword>
<keyword evidence="1" id="KW-0812">Transmembrane</keyword>
<accession>A0AAW2E925</accession>
<feature type="transmembrane region" description="Helical" evidence="1">
    <location>
        <begin position="6"/>
        <end position="28"/>
    </location>
</feature>
<comment type="caution">
    <text evidence="2">The sequence shown here is derived from an EMBL/GenBank/DDBJ whole genome shotgun (WGS) entry which is preliminary data.</text>
</comment>
<proteinExistence type="predicted"/>
<evidence type="ECO:0000313" key="2">
    <source>
        <dbReference type="EMBL" id="KAL0098884.1"/>
    </source>
</evidence>
<sequence length="107" mass="12316">MTGTWTVYGFTGLLIFVPVTVCATITYVTGNEDYLPPRCGDRVNANRSNQTFSQCKYDVDCIPNAFCRNQQICSCKDNYIEFRNNNNYKCLRDIATLFFYVHIARAQ</sequence>
<dbReference type="EMBL" id="JADYXP020000032">
    <property type="protein sequence ID" value="KAL0098884.1"/>
    <property type="molecule type" value="Genomic_DNA"/>
</dbReference>
<organism evidence="2 3">
    <name type="scientific">Cardiocondyla obscurior</name>
    <dbReference type="NCBI Taxonomy" id="286306"/>
    <lineage>
        <taxon>Eukaryota</taxon>
        <taxon>Metazoa</taxon>
        <taxon>Ecdysozoa</taxon>
        <taxon>Arthropoda</taxon>
        <taxon>Hexapoda</taxon>
        <taxon>Insecta</taxon>
        <taxon>Pterygota</taxon>
        <taxon>Neoptera</taxon>
        <taxon>Endopterygota</taxon>
        <taxon>Hymenoptera</taxon>
        <taxon>Apocrita</taxon>
        <taxon>Aculeata</taxon>
        <taxon>Formicoidea</taxon>
        <taxon>Formicidae</taxon>
        <taxon>Myrmicinae</taxon>
        <taxon>Cardiocondyla</taxon>
    </lineage>
</organism>
<keyword evidence="3" id="KW-1185">Reference proteome</keyword>
<dbReference type="Proteomes" id="UP001430953">
    <property type="component" value="Unassembled WGS sequence"/>
</dbReference>
<evidence type="ECO:0000256" key="1">
    <source>
        <dbReference type="SAM" id="Phobius"/>
    </source>
</evidence>
<protein>
    <submittedName>
        <fullName evidence="2">Uncharacterized protein</fullName>
    </submittedName>
</protein>